<dbReference type="EMBL" id="WNDQ01000001">
    <property type="protein sequence ID" value="KAF1024122.1"/>
    <property type="molecule type" value="Genomic_DNA"/>
</dbReference>
<evidence type="ECO:0000256" key="2">
    <source>
        <dbReference type="ARBA" id="ARBA00023125"/>
    </source>
</evidence>
<dbReference type="GO" id="GO:0003700">
    <property type="term" value="F:DNA-binding transcription factor activity"/>
    <property type="evidence" value="ECO:0007669"/>
    <property type="project" value="InterPro"/>
</dbReference>
<dbReference type="PANTHER" id="PTHR33164">
    <property type="entry name" value="TRANSCRIPTIONAL REGULATOR, MARR FAMILY"/>
    <property type="match status" value="1"/>
</dbReference>
<evidence type="ECO:0000256" key="3">
    <source>
        <dbReference type="ARBA" id="ARBA00023163"/>
    </source>
</evidence>
<dbReference type="SMART" id="SM00347">
    <property type="entry name" value="HTH_MARR"/>
    <property type="match status" value="1"/>
</dbReference>
<gene>
    <name evidence="5" type="primary">slyA</name>
    <name evidence="5" type="ORF">GAK30_00142</name>
</gene>
<comment type="caution">
    <text evidence="5">The sequence shown here is derived from an EMBL/GenBank/DDBJ whole genome shotgun (WGS) entry which is preliminary data.</text>
</comment>
<keyword evidence="2" id="KW-0238">DNA-binding</keyword>
<dbReference type="GO" id="GO:0006950">
    <property type="term" value="P:response to stress"/>
    <property type="evidence" value="ECO:0007669"/>
    <property type="project" value="TreeGrafter"/>
</dbReference>
<dbReference type="PANTHER" id="PTHR33164:SF64">
    <property type="entry name" value="TRANSCRIPTIONAL REGULATOR SLYA"/>
    <property type="match status" value="1"/>
</dbReference>
<proteinExistence type="predicted"/>
<dbReference type="InterPro" id="IPR036390">
    <property type="entry name" value="WH_DNA-bd_sf"/>
</dbReference>
<reference evidence="6" key="1">
    <citation type="journal article" date="2020" name="MBio">
        <title>Horizontal gene transfer to a defensive symbiont with a reduced genome amongst a multipartite beetle microbiome.</title>
        <authorList>
            <person name="Waterworth S.C."/>
            <person name="Florez L.V."/>
            <person name="Rees E.R."/>
            <person name="Hertweck C."/>
            <person name="Kaltenpoth M."/>
            <person name="Kwan J.C."/>
        </authorList>
    </citation>
    <scope>NUCLEOTIDE SEQUENCE [LARGE SCALE GENOMIC DNA]</scope>
</reference>
<dbReference type="PROSITE" id="PS01117">
    <property type="entry name" value="HTH_MARR_1"/>
    <property type="match status" value="1"/>
</dbReference>
<dbReference type="InterPro" id="IPR000835">
    <property type="entry name" value="HTH_MarR-typ"/>
</dbReference>
<dbReference type="InterPro" id="IPR039422">
    <property type="entry name" value="MarR/SlyA-like"/>
</dbReference>
<dbReference type="InterPro" id="IPR023187">
    <property type="entry name" value="Tscrpt_reg_MarR-type_CS"/>
</dbReference>
<dbReference type="SUPFAM" id="SSF46785">
    <property type="entry name" value="Winged helix' DNA-binding domain"/>
    <property type="match status" value="1"/>
</dbReference>
<dbReference type="Proteomes" id="UP000461670">
    <property type="component" value="Unassembled WGS sequence"/>
</dbReference>
<keyword evidence="3" id="KW-0804">Transcription</keyword>
<name>A0A7V8FSK5_9BURK</name>
<dbReference type="Gene3D" id="1.10.10.10">
    <property type="entry name" value="Winged helix-like DNA-binding domain superfamily/Winged helix DNA-binding domain"/>
    <property type="match status" value="1"/>
</dbReference>
<protein>
    <submittedName>
        <fullName evidence="5">Transcriptional regulator SlyA</fullName>
    </submittedName>
</protein>
<feature type="domain" description="HTH marR-type" evidence="4">
    <location>
        <begin position="24"/>
        <end position="157"/>
    </location>
</feature>
<sequence>MTADLISSSEPNGPTDTFDRNAALMALSMSLGVLQRGYRAAADKAVAAHGLSHAMAWPLVFIGRLGDGVRQGALAEAISIEGPSLVRTLDRLVEAGLVLRREDPLDRRAKTLHLTPEGVQARADIEAVLHGLRGTLYAGIADEDIAACLRVFGVLMPRLGTTMPLMPVKGQED</sequence>
<evidence type="ECO:0000313" key="6">
    <source>
        <dbReference type="Proteomes" id="UP000461670"/>
    </source>
</evidence>
<dbReference type="InterPro" id="IPR036388">
    <property type="entry name" value="WH-like_DNA-bd_sf"/>
</dbReference>
<dbReference type="AlphaFoldDB" id="A0A7V8FSK5"/>
<evidence type="ECO:0000256" key="1">
    <source>
        <dbReference type="ARBA" id="ARBA00023015"/>
    </source>
</evidence>
<evidence type="ECO:0000313" key="5">
    <source>
        <dbReference type="EMBL" id="KAF1024122.1"/>
    </source>
</evidence>
<evidence type="ECO:0000259" key="4">
    <source>
        <dbReference type="PROSITE" id="PS50995"/>
    </source>
</evidence>
<keyword evidence="1" id="KW-0805">Transcription regulation</keyword>
<dbReference type="PRINTS" id="PR00598">
    <property type="entry name" value="HTHMARR"/>
</dbReference>
<dbReference type="Pfam" id="PF12802">
    <property type="entry name" value="MarR_2"/>
    <property type="match status" value="1"/>
</dbReference>
<accession>A0A7V8FSK5</accession>
<dbReference type="PROSITE" id="PS50995">
    <property type="entry name" value="HTH_MARR_2"/>
    <property type="match status" value="1"/>
</dbReference>
<organism evidence="5 6">
    <name type="scientific">Paracidovorax wautersii</name>
    <dbReference type="NCBI Taxonomy" id="1177982"/>
    <lineage>
        <taxon>Bacteria</taxon>
        <taxon>Pseudomonadati</taxon>
        <taxon>Pseudomonadota</taxon>
        <taxon>Betaproteobacteria</taxon>
        <taxon>Burkholderiales</taxon>
        <taxon>Comamonadaceae</taxon>
        <taxon>Paracidovorax</taxon>
    </lineage>
</organism>
<dbReference type="GO" id="GO:0003677">
    <property type="term" value="F:DNA binding"/>
    <property type="evidence" value="ECO:0007669"/>
    <property type="project" value="UniProtKB-KW"/>
</dbReference>